<dbReference type="AlphaFoldDB" id="A0A401UC03"/>
<organism evidence="1 2">
    <name type="scientific">Chryseotalea sanaruensis</name>
    <dbReference type="NCBI Taxonomy" id="2482724"/>
    <lineage>
        <taxon>Bacteria</taxon>
        <taxon>Pseudomonadati</taxon>
        <taxon>Bacteroidota</taxon>
        <taxon>Cytophagia</taxon>
        <taxon>Cytophagales</taxon>
        <taxon>Chryseotaleaceae</taxon>
        <taxon>Chryseotalea</taxon>
    </lineage>
</organism>
<comment type="caution">
    <text evidence="1">The sequence shown here is derived from an EMBL/GenBank/DDBJ whole genome shotgun (WGS) entry which is preliminary data.</text>
</comment>
<keyword evidence="2" id="KW-1185">Reference proteome</keyword>
<proteinExistence type="predicted"/>
<evidence type="ECO:0000313" key="2">
    <source>
        <dbReference type="Proteomes" id="UP000288227"/>
    </source>
</evidence>
<sequence length="161" mass="18429">MFNNTFTATLPVQTDSYIADLILTKESTKIKRSHETLGDSVIESTSQYSIEVMRNNVRMVLNGYEFENPTDEVDYLLQNFDVLKLLPNLVIHLRTTFGSDSKLVLDLLNEGPEWQTLFINVHTKCDWEKSKSFVDTFLDNMFDLFPSVASKLNININPDGV</sequence>
<protein>
    <submittedName>
        <fullName evidence="1">Uncharacterized protein</fullName>
    </submittedName>
</protein>
<reference evidence="1 2" key="1">
    <citation type="submission" date="2018-11" db="EMBL/GenBank/DDBJ databases">
        <title>Chryseotalea sanarue gen. nov., sp., nov., a member of the family Cytophagaceae, isolated from a brackish lake in Hamamatsu Japan.</title>
        <authorList>
            <person name="Maejima Y."/>
            <person name="Iino T."/>
            <person name="Muraguchi Y."/>
            <person name="Fukuda K."/>
            <person name="Ohkuma M."/>
            <person name="Moriuchi R."/>
            <person name="Dohra H."/>
            <person name="Kimbara K."/>
            <person name="Shintani M."/>
        </authorList>
    </citation>
    <scope>NUCLEOTIDE SEQUENCE [LARGE SCALE GENOMIC DNA]</scope>
    <source>
        <strain evidence="1 2">Ys</strain>
    </source>
</reference>
<gene>
    <name evidence="1" type="ORF">SanaruYs_26700</name>
</gene>
<name>A0A401UC03_9BACT</name>
<accession>A0A401UC03</accession>
<evidence type="ECO:0000313" key="1">
    <source>
        <dbReference type="EMBL" id="GCC52433.1"/>
    </source>
</evidence>
<dbReference type="Proteomes" id="UP000288227">
    <property type="component" value="Unassembled WGS sequence"/>
</dbReference>
<dbReference type="EMBL" id="BHXQ01000005">
    <property type="protein sequence ID" value="GCC52433.1"/>
    <property type="molecule type" value="Genomic_DNA"/>
</dbReference>